<dbReference type="PROSITE" id="PS50007">
    <property type="entry name" value="PIPLC_X_DOMAIN"/>
    <property type="match status" value="1"/>
</dbReference>
<feature type="domain" description="C2" evidence="15">
    <location>
        <begin position="601"/>
        <end position="729"/>
    </location>
</feature>
<feature type="compositionally biased region" description="Polar residues" evidence="14">
    <location>
        <begin position="428"/>
        <end position="448"/>
    </location>
</feature>
<dbReference type="InterPro" id="IPR014815">
    <property type="entry name" value="PLC-beta_C"/>
</dbReference>
<evidence type="ECO:0000256" key="11">
    <source>
        <dbReference type="PIRSR" id="PIRSR000956-2"/>
    </source>
</evidence>
<evidence type="ECO:0000313" key="17">
    <source>
        <dbReference type="Ensembl" id="ENSOMYP00000072354.2"/>
    </source>
</evidence>
<dbReference type="Proteomes" id="UP000694395">
    <property type="component" value="Chromosome 25"/>
</dbReference>
<comment type="cofactor">
    <cofactor evidence="11">
        <name>Ca(2+)</name>
        <dbReference type="ChEBI" id="CHEBI:29108"/>
    </cofactor>
    <text evidence="11">Binds 1 Ca(2+) ion per subunit.</text>
</comment>
<dbReference type="PRINTS" id="PR00390">
    <property type="entry name" value="PHPHLIPASEC"/>
</dbReference>
<keyword evidence="4 11" id="KW-0106">Calcium</keyword>
<dbReference type="GO" id="GO:0048015">
    <property type="term" value="P:phosphatidylinositol-mediated signaling"/>
    <property type="evidence" value="ECO:0007669"/>
    <property type="project" value="TreeGrafter"/>
</dbReference>
<dbReference type="Pfam" id="PF08703">
    <property type="entry name" value="PLC-beta_C"/>
    <property type="match status" value="1"/>
</dbReference>
<dbReference type="EC" id="3.1.4.11" evidence="1 12"/>
<evidence type="ECO:0000256" key="9">
    <source>
        <dbReference type="ARBA" id="ARBA00023726"/>
    </source>
</evidence>
<dbReference type="InterPro" id="IPR017946">
    <property type="entry name" value="PLC-like_Pdiesterase_TIM-brl"/>
</dbReference>
<feature type="active site" evidence="10">
    <location>
        <position position="273"/>
    </location>
</feature>
<dbReference type="PROSITE" id="PS50004">
    <property type="entry name" value="C2"/>
    <property type="match status" value="1"/>
</dbReference>
<dbReference type="Gene3D" id="1.10.238.10">
    <property type="entry name" value="EF-hand"/>
    <property type="match status" value="1"/>
</dbReference>
<comment type="catalytic activity">
    <reaction evidence="9">
        <text>a 1,2-diacyl-sn-glycero-3-phospho-(1D-myo-inositol) + H2O = 1D-myo-inositol 1-phosphate + a 1,2-diacyl-sn-glycerol + H(+)</text>
        <dbReference type="Rhea" id="RHEA:43484"/>
        <dbReference type="ChEBI" id="CHEBI:15377"/>
        <dbReference type="ChEBI" id="CHEBI:15378"/>
        <dbReference type="ChEBI" id="CHEBI:17815"/>
        <dbReference type="ChEBI" id="CHEBI:57880"/>
        <dbReference type="ChEBI" id="CHEBI:58433"/>
    </reaction>
    <physiologicalReaction direction="left-to-right" evidence="9">
        <dbReference type="Rhea" id="RHEA:43485"/>
    </physiologicalReaction>
</comment>
<dbReference type="InterPro" id="IPR053945">
    <property type="entry name" value="PLCB1-4-like_EFh"/>
</dbReference>
<name>A0A8C7SX33_ONCMY</name>
<accession>A0A8C7SX33</accession>
<dbReference type="Pfam" id="PF00388">
    <property type="entry name" value="PI-PLC-X"/>
    <property type="match status" value="1"/>
</dbReference>
<dbReference type="InterPro" id="IPR016280">
    <property type="entry name" value="PLC-beta"/>
</dbReference>
<proteinExistence type="predicted"/>
<feature type="compositionally biased region" description="Acidic residues" evidence="14">
    <location>
        <begin position="452"/>
        <end position="463"/>
    </location>
</feature>
<protein>
    <recommendedName>
        <fullName evidence="1 12">Phosphoinositide phospholipase C</fullName>
        <ecNumber evidence="1 12">3.1.4.11</ecNumber>
    </recommendedName>
</protein>
<keyword evidence="6 12" id="KW-0443">Lipid metabolism</keyword>
<dbReference type="Pfam" id="PF22631">
    <property type="entry name" value="PLCB1-4-like_EFh"/>
    <property type="match status" value="1"/>
</dbReference>
<comment type="catalytic activity">
    <reaction evidence="8">
        <text>a 1,2-diacyl-sn-glycero-3-phospho-(1D-myo-inositol-4,5-bisphosphate) + H2O = 1D-myo-inositol 1,4,5-trisphosphate + a 1,2-diacyl-sn-glycerol + H(+)</text>
        <dbReference type="Rhea" id="RHEA:33179"/>
        <dbReference type="ChEBI" id="CHEBI:15377"/>
        <dbReference type="ChEBI" id="CHEBI:15378"/>
        <dbReference type="ChEBI" id="CHEBI:17815"/>
        <dbReference type="ChEBI" id="CHEBI:58456"/>
        <dbReference type="ChEBI" id="CHEBI:203600"/>
        <dbReference type="EC" id="3.1.4.11"/>
    </reaction>
    <physiologicalReaction direction="left-to-right" evidence="8">
        <dbReference type="Rhea" id="RHEA:33180"/>
    </physiologicalReaction>
</comment>
<feature type="compositionally biased region" description="Basic and acidic residues" evidence="14">
    <location>
        <begin position="464"/>
        <end position="480"/>
    </location>
</feature>
<dbReference type="PROSITE" id="PS50008">
    <property type="entry name" value="PIPLC_Y_DOMAIN"/>
    <property type="match status" value="1"/>
</dbReference>
<dbReference type="SUPFAM" id="SSF69989">
    <property type="entry name" value="C-terminal domain of PLC-beta"/>
    <property type="match status" value="1"/>
</dbReference>
<dbReference type="Gene3D" id="2.60.40.150">
    <property type="entry name" value="C2 domain"/>
    <property type="match status" value="1"/>
</dbReference>
<feature type="binding site" evidence="11">
    <location>
        <position position="274"/>
    </location>
    <ligand>
        <name>Ca(2+)</name>
        <dbReference type="ChEBI" id="CHEBI:29108"/>
    </ligand>
</feature>
<feature type="binding site" evidence="11">
    <location>
        <position position="303"/>
    </location>
    <ligand>
        <name>Ca(2+)</name>
        <dbReference type="ChEBI" id="CHEBI:29108"/>
    </ligand>
</feature>
<dbReference type="GeneTree" id="ENSGT00940000155428"/>
<feature type="binding site" evidence="11">
    <location>
        <position position="305"/>
    </location>
    <ligand>
        <name>Ca(2+)</name>
        <dbReference type="ChEBI" id="CHEBI:29108"/>
    </ligand>
</feature>
<evidence type="ECO:0000259" key="16">
    <source>
        <dbReference type="PROSITE" id="PS50008"/>
    </source>
</evidence>
<evidence type="ECO:0000256" key="10">
    <source>
        <dbReference type="PIRSR" id="PIRSR000956-1"/>
    </source>
</evidence>
<dbReference type="SMART" id="SM00148">
    <property type="entry name" value="PLCXc"/>
    <property type="match status" value="1"/>
</dbReference>
<dbReference type="GO" id="GO:0004435">
    <property type="term" value="F:phosphatidylinositol-4,5-bisphosphate phospholipase C activity"/>
    <property type="evidence" value="ECO:0007669"/>
    <property type="project" value="UniProtKB-EC"/>
</dbReference>
<feature type="region of interest" description="Disordered" evidence="14">
    <location>
        <begin position="409"/>
        <end position="482"/>
    </location>
</feature>
<evidence type="ECO:0000256" key="12">
    <source>
        <dbReference type="RuleBase" id="RU361133"/>
    </source>
</evidence>
<feature type="active site" evidence="10">
    <location>
        <position position="320"/>
    </location>
</feature>
<dbReference type="InterPro" id="IPR042531">
    <property type="entry name" value="PLC-beta_C_sf"/>
</dbReference>
<organism evidence="17 18">
    <name type="scientific">Oncorhynchus mykiss</name>
    <name type="common">Rainbow trout</name>
    <name type="synonym">Salmo gairdneri</name>
    <dbReference type="NCBI Taxonomy" id="8022"/>
    <lineage>
        <taxon>Eukaryota</taxon>
        <taxon>Metazoa</taxon>
        <taxon>Chordata</taxon>
        <taxon>Craniata</taxon>
        <taxon>Vertebrata</taxon>
        <taxon>Euteleostomi</taxon>
        <taxon>Actinopterygii</taxon>
        <taxon>Neopterygii</taxon>
        <taxon>Teleostei</taxon>
        <taxon>Protacanthopterygii</taxon>
        <taxon>Salmoniformes</taxon>
        <taxon>Salmonidae</taxon>
        <taxon>Salmoninae</taxon>
        <taxon>Oncorhynchus</taxon>
    </lineage>
</organism>
<dbReference type="GO" id="GO:0016607">
    <property type="term" value="C:nuclear speck"/>
    <property type="evidence" value="ECO:0007669"/>
    <property type="project" value="TreeGrafter"/>
</dbReference>
<evidence type="ECO:0000256" key="2">
    <source>
        <dbReference type="ARBA" id="ARBA00022553"/>
    </source>
</evidence>
<evidence type="ECO:0000256" key="7">
    <source>
        <dbReference type="ARBA" id="ARBA00023224"/>
    </source>
</evidence>
<dbReference type="GO" id="GO:0005737">
    <property type="term" value="C:cytoplasm"/>
    <property type="evidence" value="ECO:0007669"/>
    <property type="project" value="TreeGrafter"/>
</dbReference>
<dbReference type="SMART" id="SM00149">
    <property type="entry name" value="PLCYc"/>
    <property type="match status" value="1"/>
</dbReference>
<feature type="domain" description="PI-PLC Y-box" evidence="16">
    <location>
        <begin position="485"/>
        <end position="601"/>
    </location>
</feature>
<dbReference type="SMART" id="SM00239">
    <property type="entry name" value="C2"/>
    <property type="match status" value="1"/>
</dbReference>
<evidence type="ECO:0000256" key="5">
    <source>
        <dbReference type="ARBA" id="ARBA00022963"/>
    </source>
</evidence>
<keyword evidence="2" id="KW-0597">Phosphoprotein</keyword>
<dbReference type="InterPro" id="IPR011992">
    <property type="entry name" value="EF-hand-dom_pair"/>
</dbReference>
<dbReference type="Pfam" id="PF17787">
    <property type="entry name" value="PH_14"/>
    <property type="match status" value="1"/>
</dbReference>
<dbReference type="CDD" id="cd00275">
    <property type="entry name" value="C2_PLC_like"/>
    <property type="match status" value="1"/>
</dbReference>
<evidence type="ECO:0000259" key="15">
    <source>
        <dbReference type="PROSITE" id="PS50004"/>
    </source>
</evidence>
<dbReference type="PANTHER" id="PTHR10336">
    <property type="entry name" value="PHOSPHOINOSITIDE-SPECIFIC PHOSPHOLIPASE C FAMILY PROTEIN"/>
    <property type="match status" value="1"/>
</dbReference>
<dbReference type="InterPro" id="IPR000909">
    <property type="entry name" value="PLipase_C_PInositol-sp_X_dom"/>
</dbReference>
<feature type="coiled-coil region" evidence="13">
    <location>
        <begin position="917"/>
        <end position="986"/>
    </location>
</feature>
<dbReference type="PIRSF" id="PIRSF000956">
    <property type="entry name" value="PLC-beta"/>
    <property type="match status" value="1"/>
</dbReference>
<dbReference type="GO" id="GO:0016042">
    <property type="term" value="P:lipid catabolic process"/>
    <property type="evidence" value="ECO:0007669"/>
    <property type="project" value="UniProtKB-KW"/>
</dbReference>
<dbReference type="GO" id="GO:0046488">
    <property type="term" value="P:phosphatidylinositol metabolic process"/>
    <property type="evidence" value="ECO:0007669"/>
    <property type="project" value="TreeGrafter"/>
</dbReference>
<keyword evidence="3 12" id="KW-0378">Hydrolase</keyword>
<evidence type="ECO:0000256" key="13">
    <source>
        <dbReference type="SAM" id="Coils"/>
    </source>
</evidence>
<dbReference type="InterPro" id="IPR001711">
    <property type="entry name" value="PLipase_C_Pinositol-sp_Y"/>
</dbReference>
<dbReference type="PANTHER" id="PTHR10336:SF12">
    <property type="entry name" value="1-PHOSPHATIDYLINOSITOL 4,5-BISPHOSPHATE PHOSPHODIESTERASE BETA-1"/>
    <property type="match status" value="1"/>
</dbReference>
<dbReference type="SUPFAM" id="SSF50729">
    <property type="entry name" value="PH domain-like"/>
    <property type="match status" value="1"/>
</dbReference>
<dbReference type="GO" id="GO:0005509">
    <property type="term" value="F:calcium ion binding"/>
    <property type="evidence" value="ECO:0007669"/>
    <property type="project" value="InterPro"/>
</dbReference>
<reference evidence="17" key="1">
    <citation type="submission" date="2020-07" db="EMBL/GenBank/DDBJ databases">
        <title>A long reads based de novo assembly of the rainbow trout Arlee double haploid line genome.</title>
        <authorList>
            <person name="Gao G."/>
            <person name="Palti Y."/>
        </authorList>
    </citation>
    <scope>NUCLEOTIDE SEQUENCE [LARGE SCALE GENOMIC DNA]</scope>
</reference>
<keyword evidence="7" id="KW-0807">Transducer</keyword>
<keyword evidence="18" id="KW-1185">Reference proteome</keyword>
<evidence type="ECO:0000256" key="8">
    <source>
        <dbReference type="ARBA" id="ARBA00023674"/>
    </source>
</evidence>
<dbReference type="Gene3D" id="3.20.20.190">
    <property type="entry name" value="Phosphatidylinositol (PI) phosphodiesterase"/>
    <property type="match status" value="1"/>
</dbReference>
<dbReference type="SUPFAM" id="SSF51695">
    <property type="entry name" value="PLC-like phosphodiesterases"/>
    <property type="match status" value="1"/>
</dbReference>
<keyword evidence="5 12" id="KW-0442">Lipid degradation</keyword>
<dbReference type="AlphaFoldDB" id="A0A8C7SX33"/>
<dbReference type="FunFam" id="2.60.40.150:FF:000008">
    <property type="entry name" value="1-phosphatidylinositol 4,5-bisphosphate phosphodiesterase"/>
    <property type="match status" value="1"/>
</dbReference>
<dbReference type="CDD" id="cd08591">
    <property type="entry name" value="PI-PLCc_beta"/>
    <property type="match status" value="1"/>
</dbReference>
<reference evidence="17" key="3">
    <citation type="submission" date="2025-09" db="UniProtKB">
        <authorList>
            <consortium name="Ensembl"/>
        </authorList>
    </citation>
    <scope>IDENTIFICATION</scope>
</reference>
<keyword evidence="13" id="KW-0175">Coiled coil</keyword>
<dbReference type="InterPro" id="IPR001192">
    <property type="entry name" value="PI-PLC_fam"/>
</dbReference>
<dbReference type="Gene3D" id="1.20.1230.10">
    <property type="entry name" value="Phospholipase C beta, distal C-terminal domain"/>
    <property type="match status" value="1"/>
</dbReference>
<dbReference type="Ensembl" id="ENSOMYT00000078799.2">
    <property type="protein sequence ID" value="ENSOMYP00000072354.2"/>
    <property type="gene ID" value="ENSOMYG00000033338.2"/>
</dbReference>
<dbReference type="SUPFAM" id="SSF47473">
    <property type="entry name" value="EF-hand"/>
    <property type="match status" value="1"/>
</dbReference>
<evidence type="ECO:0000256" key="1">
    <source>
        <dbReference type="ARBA" id="ARBA00012368"/>
    </source>
</evidence>
<evidence type="ECO:0000256" key="3">
    <source>
        <dbReference type="ARBA" id="ARBA00022801"/>
    </source>
</evidence>
<dbReference type="Gene3D" id="2.30.29.240">
    <property type="match status" value="1"/>
</dbReference>
<evidence type="ECO:0000256" key="6">
    <source>
        <dbReference type="ARBA" id="ARBA00023098"/>
    </source>
</evidence>
<evidence type="ECO:0000256" key="14">
    <source>
        <dbReference type="SAM" id="MobiDB-lite"/>
    </source>
</evidence>
<dbReference type="GO" id="GO:0007186">
    <property type="term" value="P:G protein-coupled receptor signaling pathway"/>
    <property type="evidence" value="ECO:0007669"/>
    <property type="project" value="TreeGrafter"/>
</dbReference>
<dbReference type="GO" id="GO:0007613">
    <property type="term" value="P:memory"/>
    <property type="evidence" value="ECO:0007669"/>
    <property type="project" value="TreeGrafter"/>
</dbReference>
<dbReference type="SUPFAM" id="SSF49562">
    <property type="entry name" value="C2 domain (Calcium/lipid-binding domain, CaLB)"/>
    <property type="match status" value="1"/>
</dbReference>
<sequence>MQCPFQTQLNFKHTHTHTHTLKSQYNILKCTLHMLSQPPTSMSAKLRELLDVGNLVGRIENRLLTVVTGPDMVNITYLNFMALQEEEATEWAEELFSLASNLLSHNMNRETSLEKAIVRMFSTDKKRVETALEHCNLPFGRSNSIPLEDFTPDVYRSFLSHLCPRPELSSVFSQQGAKGAYLSVDQMTEFINERQRDPRLNEILYPPLRPSQTQTLMEKYELIQSLLKQGLITLEGFSRYLVSDENGVIPPEKLDQSEDMTFPLSHYFINSSHNTYLTAGQLAGSSSVEMYRQVMLAGCRCVELDCWKGRTAEEEPVITHGFTMTSEICFKEVIEAIAECAFKTSPFPVILSFENHVDSPKQQAKMAEYCRSIFGDALLIDPLEKYPLESGVPLPSPQELMGKILIKNKKSHKPSAAHGNKQLAEHPANQSAAEEQATDEPSSPNNITAGEIEAEDDDDDDGDDCKKTSDEGTAEEREAIATEEMSTLVNYVQPTKFNSFEASKKVNRSYQMSSFVETKALEHLTKSPVEFVEYNKQQLSRIYPKGTRVDSSNYMPQLFWNAGCQLVALNFQTIDLSMQLNLGMYEYNGKSGYRLKPEFMRRPDKHFDPFAESTVDGIVANTVKVKIISGQFLSDKKVGVYIELDMFGLPVDTRRKALKTKTSQSNAINPVWDEEPIIFKKVVLPTLASLRIAAFEEGGKFIGHRIIPVPAIRPGYRYIGLRNEKNQSLILPAVFVYIEVKDYVPDTFADVIEALSNPIRYVNLLEQRSQQLAALTLEEGEEETSKEVCGQTRPKANLRSAPLENGLSPSPACFLVVSEPTKPAAKTEDMVQSVLIDMKAATLEELRQHKLIVREQKRHYREMKDVVKRHQKKTLEMVKEQTTKYNQAQNQHTRRHNALLKTKQHGKAELKQFEDGEGQLRELREQQQQQLLELRQEQYYSEKYLKREHIKQKLTTVTEESQNNQMKKLKDICDKEKKDLKKKMDKRRTEKIKEAMTKEKHLLEDAQAKRQERLVEQHKDIQQQILDEKPKKARGDGKRAFLLNKCWFTTAL</sequence>
<reference evidence="17" key="2">
    <citation type="submission" date="2025-08" db="UniProtKB">
        <authorList>
            <consortium name="Ensembl"/>
        </authorList>
    </citation>
    <scope>IDENTIFICATION</scope>
</reference>
<dbReference type="Pfam" id="PF00387">
    <property type="entry name" value="PI-PLC-Y"/>
    <property type="match status" value="1"/>
</dbReference>
<evidence type="ECO:0000313" key="18">
    <source>
        <dbReference type="Proteomes" id="UP000694395"/>
    </source>
</evidence>
<dbReference type="GO" id="GO:0051209">
    <property type="term" value="P:release of sequestered calcium ion into cytosol"/>
    <property type="evidence" value="ECO:0007669"/>
    <property type="project" value="TreeGrafter"/>
</dbReference>
<keyword evidence="11" id="KW-0479">Metal-binding</keyword>
<dbReference type="InterPro" id="IPR000008">
    <property type="entry name" value="C2_dom"/>
</dbReference>
<dbReference type="GO" id="GO:0005516">
    <property type="term" value="F:calmodulin binding"/>
    <property type="evidence" value="ECO:0007669"/>
    <property type="project" value="TreeGrafter"/>
</dbReference>
<evidence type="ECO:0000256" key="4">
    <source>
        <dbReference type="ARBA" id="ARBA00022837"/>
    </source>
</evidence>
<dbReference type="InterPro" id="IPR037862">
    <property type="entry name" value="PLC-beta_PH"/>
</dbReference>
<dbReference type="InterPro" id="IPR035892">
    <property type="entry name" value="C2_domain_sf"/>
</dbReference>
<dbReference type="Pfam" id="PF00168">
    <property type="entry name" value="C2"/>
    <property type="match status" value="1"/>
</dbReference>
<feature type="binding site" evidence="11">
    <location>
        <position position="354"/>
    </location>
    <ligand>
        <name>Ca(2+)</name>
        <dbReference type="ChEBI" id="CHEBI:29108"/>
    </ligand>
</feature>